<dbReference type="EMBL" id="LAZR01005157">
    <property type="protein sequence ID" value="KKN02371.1"/>
    <property type="molecule type" value="Genomic_DNA"/>
</dbReference>
<reference evidence="1" key="1">
    <citation type="journal article" date="2015" name="Nature">
        <title>Complex archaea that bridge the gap between prokaryotes and eukaryotes.</title>
        <authorList>
            <person name="Spang A."/>
            <person name="Saw J.H."/>
            <person name="Jorgensen S.L."/>
            <person name="Zaremba-Niedzwiedzka K."/>
            <person name="Martijn J."/>
            <person name="Lind A.E."/>
            <person name="van Eijk R."/>
            <person name="Schleper C."/>
            <person name="Guy L."/>
            <person name="Ettema T.J."/>
        </authorList>
    </citation>
    <scope>NUCLEOTIDE SEQUENCE</scope>
</reference>
<dbReference type="AlphaFoldDB" id="A0A0F9PMV4"/>
<name>A0A0F9PMV4_9ZZZZ</name>
<organism evidence="1">
    <name type="scientific">marine sediment metagenome</name>
    <dbReference type="NCBI Taxonomy" id="412755"/>
    <lineage>
        <taxon>unclassified sequences</taxon>
        <taxon>metagenomes</taxon>
        <taxon>ecological metagenomes</taxon>
    </lineage>
</organism>
<gene>
    <name evidence="1" type="ORF">LCGC14_1118450</name>
</gene>
<comment type="caution">
    <text evidence="1">The sequence shown here is derived from an EMBL/GenBank/DDBJ whole genome shotgun (WGS) entry which is preliminary data.</text>
</comment>
<sequence length="82" mass="8881">MAVTVITSPQTVVGMSRIILNGAAWEISSTHARKSQAISAAGKFQKFHSTTNVRVSRITAKALKGRPGARIWAVIFLVPRHV</sequence>
<accession>A0A0F9PMV4</accession>
<evidence type="ECO:0000313" key="1">
    <source>
        <dbReference type="EMBL" id="KKN02371.1"/>
    </source>
</evidence>
<protein>
    <submittedName>
        <fullName evidence="1">Uncharacterized protein</fullName>
    </submittedName>
</protein>
<proteinExistence type="predicted"/>